<dbReference type="Gene3D" id="2.170.130.10">
    <property type="entry name" value="TonB-dependent receptor, plug domain"/>
    <property type="match status" value="1"/>
</dbReference>
<comment type="similarity">
    <text evidence="8">Belongs to the TonB-dependent receptor family.</text>
</comment>
<keyword evidence="3 8" id="KW-1134">Transmembrane beta strand</keyword>
<dbReference type="SUPFAM" id="SSF56935">
    <property type="entry name" value="Porins"/>
    <property type="match status" value="1"/>
</dbReference>
<comment type="caution">
    <text evidence="11">The sequence shown here is derived from an EMBL/GenBank/DDBJ whole genome shotgun (WGS) entry which is preliminary data.</text>
</comment>
<dbReference type="Proteomes" id="UP000753802">
    <property type="component" value="Unassembled WGS sequence"/>
</dbReference>
<keyword evidence="7 8" id="KW-0998">Cell outer membrane</keyword>
<feature type="signal peptide" evidence="9">
    <location>
        <begin position="1"/>
        <end position="20"/>
    </location>
</feature>
<keyword evidence="2 8" id="KW-0813">Transport</keyword>
<dbReference type="InterPro" id="IPR012910">
    <property type="entry name" value="Plug_dom"/>
</dbReference>
<evidence type="ECO:0000256" key="1">
    <source>
        <dbReference type="ARBA" id="ARBA00004571"/>
    </source>
</evidence>
<feature type="domain" description="TonB-dependent receptor plug" evidence="10">
    <location>
        <begin position="118"/>
        <end position="226"/>
    </location>
</feature>
<dbReference type="InterPro" id="IPR036942">
    <property type="entry name" value="Beta-barrel_TonB_sf"/>
</dbReference>
<protein>
    <submittedName>
        <fullName evidence="11">TonB-dependent receptor</fullName>
    </submittedName>
</protein>
<proteinExistence type="inferred from homology"/>
<feature type="chain" id="PRO_5046284652" evidence="9">
    <location>
        <begin position="21"/>
        <end position="782"/>
    </location>
</feature>
<evidence type="ECO:0000256" key="3">
    <source>
        <dbReference type="ARBA" id="ARBA00022452"/>
    </source>
</evidence>
<dbReference type="EMBL" id="JAACJS010000015">
    <property type="protein sequence ID" value="NCI51213.1"/>
    <property type="molecule type" value="Genomic_DNA"/>
</dbReference>
<evidence type="ECO:0000256" key="8">
    <source>
        <dbReference type="PROSITE-ProRule" id="PRU01360"/>
    </source>
</evidence>
<organism evidence="11 12">
    <name type="scientific">Sediminibacterium roseum</name>
    <dbReference type="NCBI Taxonomy" id="1978412"/>
    <lineage>
        <taxon>Bacteria</taxon>
        <taxon>Pseudomonadati</taxon>
        <taxon>Bacteroidota</taxon>
        <taxon>Chitinophagia</taxon>
        <taxon>Chitinophagales</taxon>
        <taxon>Chitinophagaceae</taxon>
        <taxon>Sediminibacterium</taxon>
    </lineage>
</organism>
<dbReference type="PANTHER" id="PTHR30069:SF29">
    <property type="entry name" value="HEMOGLOBIN AND HEMOGLOBIN-HAPTOGLOBIN-BINDING PROTEIN 1-RELATED"/>
    <property type="match status" value="1"/>
</dbReference>
<keyword evidence="4 8" id="KW-0812">Transmembrane</keyword>
<reference evidence="11 12" key="1">
    <citation type="submission" date="2020-01" db="EMBL/GenBank/DDBJ databases">
        <title>Genome analysis.</title>
        <authorList>
            <person name="Wu S."/>
            <person name="Wang G."/>
        </authorList>
    </citation>
    <scope>NUCLEOTIDE SEQUENCE [LARGE SCALE GENOMIC DNA]</scope>
    <source>
        <strain evidence="11 12">SYL130</strain>
    </source>
</reference>
<evidence type="ECO:0000313" key="11">
    <source>
        <dbReference type="EMBL" id="NCI51213.1"/>
    </source>
</evidence>
<evidence type="ECO:0000313" key="12">
    <source>
        <dbReference type="Proteomes" id="UP000753802"/>
    </source>
</evidence>
<dbReference type="PANTHER" id="PTHR30069">
    <property type="entry name" value="TONB-DEPENDENT OUTER MEMBRANE RECEPTOR"/>
    <property type="match status" value="1"/>
</dbReference>
<evidence type="ECO:0000256" key="5">
    <source>
        <dbReference type="ARBA" id="ARBA00022729"/>
    </source>
</evidence>
<sequence>MKKAAGLVLLFFLFALFAHAQLPVMNCVVKDLYFAQSIPFASIVVDERDTIYANDKGEWNLSLQQNQSVTVKVSAKGYGPKTVVVKFTPAQFTIFLEPLNYQTNYIQVRGLYNGKNLFNTPGSIANLVTRDLQRNNQVELQQSFNVLPGVRMEFRNINTGARIILRGYGNQNNNNGIGYKAYYNDIPLTEADGTTNLDDIDFATLARVEVFRGPVSSVYGTGIGGVVNFVSEKAPQGISVRQWFLTGSNNTFRTTSSVGVGNDKSNIIFNYGQQRTDGYRMNSASKKDFWNLNASFYNSAKSTLSAFVYYTKSNDQLSGQVDSFGLINYPDSAEISYLRNNSHSELESIRMGVSQEYSFNKLLSNKTTFFVGTQEIGQGVATILTKTHKSSFGARTAFIFTPTLGPTVTSRFTLGMEVHKNIIYQKSYNLNNGVLGTLRTDQELKPLQWNVFGMLELTIAKNTLMVFSGSANFITYDNEDLRATAGSYINQSGYRTFKPLVTPRWVVNHLVSKNISVYSNYSMGYAQPGTAQFIIPQTGKVNEGIKPEISNTFEVGTKASLFKDAMYLNFAFFNMDVTDKIVTQNFPAAGGNPAYIAFVNAGSVNFTGAELTINYALIPKQKQFLGLLRPFMSYTYNGSRNSDLKSDNNNNSSTRNYSNLHVSGLARNILNVGFDVEAGDGFYLNATDLFTDRIPITLDNTVYADSYNLVNLKAGYRKEFGKTGRSHFSFDVFGGNNNIFNATYAQFVVINLVPVGGVAPKYFTPGPRSTLYAGLSLRYTFR</sequence>
<dbReference type="RefSeq" id="WP_161819503.1">
    <property type="nucleotide sequence ID" value="NZ_JAACJS010000015.1"/>
</dbReference>
<name>A0ABW9ZVK8_9BACT</name>
<keyword evidence="5 9" id="KW-0732">Signal</keyword>
<dbReference type="InterPro" id="IPR039426">
    <property type="entry name" value="TonB-dep_rcpt-like"/>
</dbReference>
<dbReference type="PROSITE" id="PS52016">
    <property type="entry name" value="TONB_DEPENDENT_REC_3"/>
    <property type="match status" value="1"/>
</dbReference>
<dbReference type="InterPro" id="IPR037066">
    <property type="entry name" value="Plug_dom_sf"/>
</dbReference>
<evidence type="ECO:0000259" key="10">
    <source>
        <dbReference type="Pfam" id="PF07715"/>
    </source>
</evidence>
<comment type="subcellular location">
    <subcellularLocation>
        <location evidence="1 8">Cell outer membrane</location>
        <topology evidence="1 8">Multi-pass membrane protein</topology>
    </subcellularLocation>
</comment>
<keyword evidence="12" id="KW-1185">Reference proteome</keyword>
<keyword evidence="11" id="KW-0675">Receptor</keyword>
<dbReference type="Gene3D" id="2.40.170.20">
    <property type="entry name" value="TonB-dependent receptor, beta-barrel domain"/>
    <property type="match status" value="1"/>
</dbReference>
<gene>
    <name evidence="11" type="ORF">GWC95_14870</name>
</gene>
<evidence type="ECO:0000256" key="2">
    <source>
        <dbReference type="ARBA" id="ARBA00022448"/>
    </source>
</evidence>
<accession>A0ABW9ZVK8</accession>
<dbReference type="Pfam" id="PF07715">
    <property type="entry name" value="Plug"/>
    <property type="match status" value="1"/>
</dbReference>
<evidence type="ECO:0000256" key="4">
    <source>
        <dbReference type="ARBA" id="ARBA00022692"/>
    </source>
</evidence>
<evidence type="ECO:0000256" key="7">
    <source>
        <dbReference type="ARBA" id="ARBA00023237"/>
    </source>
</evidence>
<evidence type="ECO:0000256" key="6">
    <source>
        <dbReference type="ARBA" id="ARBA00023136"/>
    </source>
</evidence>
<keyword evidence="6 8" id="KW-0472">Membrane</keyword>
<evidence type="ECO:0000256" key="9">
    <source>
        <dbReference type="SAM" id="SignalP"/>
    </source>
</evidence>